<proteinExistence type="predicted"/>
<organism evidence="3 4">
    <name type="scientific">Mortierella alpina</name>
    <name type="common">Oleaginous fungus</name>
    <name type="synonym">Mortierella renispora</name>
    <dbReference type="NCBI Taxonomy" id="64518"/>
    <lineage>
        <taxon>Eukaryota</taxon>
        <taxon>Fungi</taxon>
        <taxon>Fungi incertae sedis</taxon>
        <taxon>Mucoromycota</taxon>
        <taxon>Mortierellomycotina</taxon>
        <taxon>Mortierellomycetes</taxon>
        <taxon>Mortierellales</taxon>
        <taxon>Mortierellaceae</taxon>
        <taxon>Mortierella</taxon>
    </lineage>
</organism>
<name>A0A9P8D003_MORAP</name>
<evidence type="ECO:0000256" key="1">
    <source>
        <dbReference type="SAM" id="MobiDB-lite"/>
    </source>
</evidence>
<comment type="caution">
    <text evidence="3">The sequence shown here is derived from an EMBL/GenBank/DDBJ whole genome shotgun (WGS) entry which is preliminary data.</text>
</comment>
<feature type="compositionally biased region" description="Polar residues" evidence="1">
    <location>
        <begin position="503"/>
        <end position="516"/>
    </location>
</feature>
<dbReference type="InterPro" id="IPR014752">
    <property type="entry name" value="Arrestin-like_C"/>
</dbReference>
<evidence type="ECO:0000313" key="4">
    <source>
        <dbReference type="Proteomes" id="UP000717515"/>
    </source>
</evidence>
<dbReference type="GO" id="GO:0015031">
    <property type="term" value="P:protein transport"/>
    <property type="evidence" value="ECO:0007669"/>
    <property type="project" value="TreeGrafter"/>
</dbReference>
<dbReference type="Gene3D" id="2.60.40.640">
    <property type="match status" value="1"/>
</dbReference>
<dbReference type="AlphaFoldDB" id="A0A9P8D003"/>
<feature type="region of interest" description="Disordered" evidence="1">
    <location>
        <begin position="503"/>
        <end position="594"/>
    </location>
</feature>
<dbReference type="GO" id="GO:0005737">
    <property type="term" value="C:cytoplasm"/>
    <property type="evidence" value="ECO:0007669"/>
    <property type="project" value="TreeGrafter"/>
</dbReference>
<protein>
    <recommendedName>
        <fullName evidence="2">Arrestin C-terminal-like domain-containing protein</fullName>
    </recommendedName>
</protein>
<evidence type="ECO:0000313" key="3">
    <source>
        <dbReference type="EMBL" id="KAG9320830.1"/>
    </source>
</evidence>
<dbReference type="Pfam" id="PF02752">
    <property type="entry name" value="Arrestin_C"/>
    <property type="match status" value="1"/>
</dbReference>
<evidence type="ECO:0000259" key="2">
    <source>
        <dbReference type="SMART" id="SM01017"/>
    </source>
</evidence>
<dbReference type="InterPro" id="IPR011022">
    <property type="entry name" value="Arrestin_C-like"/>
</dbReference>
<dbReference type="InterPro" id="IPR050357">
    <property type="entry name" value="Arrestin_domain-protein"/>
</dbReference>
<sequence length="616" mass="66821">MLRLKGFPFFQTPDDNNTLAQSFLAPTNGFNISVPTRHGLDNYHGPGTVFQGQLNVQPVKPIRGPCRLRVIFSGLHTMPQHAPADSDEARQSSDSAAAQSLALAGGPQQHCLFEINNLLLLDEPLHVKRHAFMFNIKFPRVNLPASMVDGERSVVYSLHAELDFLTNPDDALTQATLVSPTVQLKYLPLVPTCIPHFPVIEMAQVMDPYSNRVLFKAAVESPQRGICPGESLPLSLSITNSSETELQVIHLSLIRVISYPSSEPSSPSTSPSANSLLPTDPITVHSTTIPVSKTPNKNSTWMEALEFKVPTNLGLIPTTNKSITPLYKVDYYLSITLPVASRNTGLASWFTPTVRTPPPIDISLFQNASGISSGAGAGTGTSSTPAAGESNGASQTSSRAGPRKLSVDKIIKTNLHMDRIATVNATMKWPTLIQLPLVPVIIGTVPYSVTEKQLRWPVPNYLEVMDRPCFVRDRFEEEMMQHLSNLETLIVEEEDEQEIQSIVQAATAARKSTSSGESDEEDQRIPERFRNGRSLARRAGSASSGLGTPPPSPPSTSPIVGHPEGRSIGAGGGAHTLPRMGRRSMSPKASGLGKELLLEMHHSKIQQTLQSGLQDN</sequence>
<dbReference type="EMBL" id="JAIFTL010000254">
    <property type="protein sequence ID" value="KAG9320830.1"/>
    <property type="molecule type" value="Genomic_DNA"/>
</dbReference>
<feature type="region of interest" description="Disordered" evidence="1">
    <location>
        <begin position="80"/>
        <end position="100"/>
    </location>
</feature>
<dbReference type="SMART" id="SM01017">
    <property type="entry name" value="Arrestin_C"/>
    <property type="match status" value="1"/>
</dbReference>
<dbReference type="Proteomes" id="UP000717515">
    <property type="component" value="Unassembled WGS sequence"/>
</dbReference>
<reference evidence="3" key="1">
    <citation type="submission" date="2021-07" db="EMBL/GenBank/DDBJ databases">
        <title>Draft genome of Mortierella alpina, strain LL118, isolated from an aspen leaf litter sample.</title>
        <authorList>
            <person name="Yang S."/>
            <person name="Vinatzer B.A."/>
        </authorList>
    </citation>
    <scope>NUCLEOTIDE SEQUENCE</scope>
    <source>
        <strain evidence="3">LL118</strain>
    </source>
</reference>
<feature type="compositionally biased region" description="Low complexity" evidence="1">
    <location>
        <begin position="532"/>
        <end position="547"/>
    </location>
</feature>
<dbReference type="SUPFAM" id="SSF81296">
    <property type="entry name" value="E set domains"/>
    <property type="match status" value="1"/>
</dbReference>
<dbReference type="PANTHER" id="PTHR11188:SF176">
    <property type="entry name" value="ARRESTIN DOMAIN-CONTAINING PROTEIN 1"/>
    <property type="match status" value="1"/>
</dbReference>
<dbReference type="PANTHER" id="PTHR11188">
    <property type="entry name" value="ARRESTIN DOMAIN CONTAINING PROTEIN"/>
    <property type="match status" value="1"/>
</dbReference>
<feature type="domain" description="Arrestin C-terminal-like" evidence="2">
    <location>
        <begin position="209"/>
        <end position="359"/>
    </location>
</feature>
<accession>A0A9P8D003</accession>
<dbReference type="InterPro" id="IPR014756">
    <property type="entry name" value="Ig_E-set"/>
</dbReference>
<feature type="region of interest" description="Disordered" evidence="1">
    <location>
        <begin position="374"/>
        <end position="403"/>
    </location>
</feature>
<gene>
    <name evidence="3" type="ORF">KVV02_000623</name>
</gene>
<feature type="compositionally biased region" description="Low complexity" evidence="1">
    <location>
        <begin position="380"/>
        <end position="390"/>
    </location>
</feature>